<dbReference type="PRINTS" id="PR00147">
    <property type="entry name" value="DNAPHOTLYASE"/>
</dbReference>
<dbReference type="InterPro" id="IPR036155">
    <property type="entry name" value="Crypto/Photolyase_N_sf"/>
</dbReference>
<dbReference type="InterPro" id="IPR006050">
    <property type="entry name" value="DNA_photolyase_N"/>
</dbReference>
<reference evidence="9 10" key="1">
    <citation type="submission" date="2006-02" db="EMBL/GenBank/DDBJ databases">
        <authorList>
            <person name="Moran M.A."/>
            <person name="Kjelleberg S."/>
            <person name="Egan S."/>
            <person name="Saunders N."/>
            <person name="Thomas T."/>
            <person name="Ferriera S."/>
            <person name="Johnson J."/>
            <person name="Kravitz S."/>
            <person name="Halpern A."/>
            <person name="Remington K."/>
            <person name="Beeson K."/>
            <person name="Tran B."/>
            <person name="Rogers Y.-H."/>
            <person name="Friedman R."/>
            <person name="Venter J.C."/>
        </authorList>
    </citation>
    <scope>NUCLEOTIDE SEQUENCE [LARGE SCALE GENOMIC DNA]</scope>
    <source>
        <strain evidence="9 10">D2</strain>
    </source>
</reference>
<evidence type="ECO:0000256" key="3">
    <source>
        <dbReference type="ARBA" id="ARBA00022630"/>
    </source>
</evidence>
<feature type="domain" description="Photolyase/cryptochrome alpha/beta" evidence="8">
    <location>
        <begin position="3"/>
        <end position="135"/>
    </location>
</feature>
<dbReference type="Gene3D" id="1.25.40.80">
    <property type="match status" value="1"/>
</dbReference>
<dbReference type="AlphaFoldDB" id="A4CAK2"/>
<comment type="caution">
    <text evidence="9">The sequence shown here is derived from an EMBL/GenBank/DDBJ whole genome shotgun (WGS) entry which is preliminary data.</text>
</comment>
<dbReference type="PANTHER" id="PTHR11455:SF22">
    <property type="entry name" value="CRYPTOCHROME DASH"/>
    <property type="match status" value="1"/>
</dbReference>
<evidence type="ECO:0000313" key="9">
    <source>
        <dbReference type="EMBL" id="EAR28410.1"/>
    </source>
</evidence>
<evidence type="ECO:0000313" key="10">
    <source>
        <dbReference type="Proteomes" id="UP000006201"/>
    </source>
</evidence>
<comment type="similarity">
    <text evidence="1 7">Belongs to the DNA photolyase class-1 family.</text>
</comment>
<keyword evidence="3 6" id="KW-0285">Flavoprotein</keyword>
<name>A4CAK2_9GAMM</name>
<dbReference type="PANTHER" id="PTHR11455">
    <property type="entry name" value="CRYPTOCHROME"/>
    <property type="match status" value="1"/>
</dbReference>
<comment type="cofactor">
    <cofactor evidence="6 7">
        <name>FAD</name>
        <dbReference type="ChEBI" id="CHEBI:57692"/>
    </cofactor>
    <text evidence="6 7">Binds 1 FAD per subunit.</text>
</comment>
<keyword evidence="10" id="KW-1185">Reference proteome</keyword>
<dbReference type="Gene3D" id="3.40.50.620">
    <property type="entry name" value="HUPs"/>
    <property type="match status" value="1"/>
</dbReference>
<dbReference type="InterPro" id="IPR014133">
    <property type="entry name" value="Cry_DASH"/>
</dbReference>
<feature type="binding site" evidence="6">
    <location>
        <begin position="273"/>
        <end position="281"/>
    </location>
    <ligand>
        <name>FAD</name>
        <dbReference type="ChEBI" id="CHEBI:57692"/>
    </ligand>
</feature>
<gene>
    <name evidence="9" type="ORF">PTD2_21382</name>
</gene>
<protein>
    <recommendedName>
        <fullName evidence="2 7">Cryptochrome DASH</fullName>
    </recommendedName>
</protein>
<sequence>MKKIGLFIFDHDLRVLDNPALKVLADSVDTLICLYVHVPQDAFSQQFSQTQPSAAKLGFLQQHLVELDENLRLLNQFLVIEHGSVPSVVSNYIKHYGITDIGRTIHAGFNEQHHWQYLQATFPAVKFCAHSGSSLFRLADLPFELADLPKSFTPCRKLFEQLTVPAPLEALTYLPPPLLSTEHKKHDLKPSAFNRYYNGGEITAHAYLHHYFSSKAPSIYKETRNALMGDDFSTKLSGFLAHGALSPRQIMAALKRYESTQGANESTYWIYFELLWREYFYWYARKHQQRLFSAGGVRQKSLATSFYPSRFKQWCEGSTPYPLVNALMRELNETGWMSNRGRQIVASCFVNELELDWRYGAAYFEQRLIDYDVGSNWGNWQYLAGVGPDPRGGRHFHIKKQAALYDPNNAFVTFWQGDKHCQAINHTDMVDWPIGAL</sequence>
<dbReference type="Gene3D" id="1.10.579.10">
    <property type="entry name" value="DNA Cyclobutane Dipyrimidine Photolyase, subunit A, domain 3"/>
    <property type="match status" value="1"/>
</dbReference>
<feature type="binding site" evidence="6">
    <location>
        <begin position="370"/>
        <end position="372"/>
    </location>
    <ligand>
        <name>FAD</name>
        <dbReference type="ChEBI" id="CHEBI:57692"/>
    </ligand>
</feature>
<dbReference type="EMBL" id="AAOH01000004">
    <property type="protein sequence ID" value="EAR28410.1"/>
    <property type="molecule type" value="Genomic_DNA"/>
</dbReference>
<keyword evidence="9" id="KW-0456">Lyase</keyword>
<keyword evidence="5 7" id="KW-0157">Chromophore</keyword>
<dbReference type="GO" id="GO:0003677">
    <property type="term" value="F:DNA binding"/>
    <property type="evidence" value="ECO:0007669"/>
    <property type="project" value="TreeGrafter"/>
</dbReference>
<dbReference type="SUPFAM" id="SSF52425">
    <property type="entry name" value="Cryptochrome/photolyase, N-terminal domain"/>
    <property type="match status" value="1"/>
</dbReference>
<dbReference type="SUPFAM" id="SSF48173">
    <property type="entry name" value="Cryptochrome/photolyase FAD-binding domain"/>
    <property type="match status" value="1"/>
</dbReference>
<comment type="cofactor">
    <cofactor evidence="7">
        <name>(6R)-5,10-methylene-5,6,7,8-tetrahydrofolate</name>
        <dbReference type="ChEBI" id="CHEBI:15636"/>
    </cofactor>
    <text evidence="7">Binds 1 5,10-methenyltetrahydrofolate (MTHF) per subunit.</text>
</comment>
<dbReference type="GO" id="GO:0003913">
    <property type="term" value="F:DNA photolyase activity"/>
    <property type="evidence" value="ECO:0007669"/>
    <property type="project" value="InterPro"/>
</dbReference>
<dbReference type="GO" id="GO:0071949">
    <property type="term" value="F:FAD binding"/>
    <property type="evidence" value="ECO:0007669"/>
    <property type="project" value="TreeGrafter"/>
</dbReference>
<evidence type="ECO:0000256" key="7">
    <source>
        <dbReference type="RuleBase" id="RU367151"/>
    </source>
</evidence>
<evidence type="ECO:0000259" key="8">
    <source>
        <dbReference type="PROSITE" id="PS51645"/>
    </source>
</evidence>
<keyword evidence="4 6" id="KW-0274">FAD</keyword>
<evidence type="ECO:0000256" key="6">
    <source>
        <dbReference type="PIRSR" id="PIRSR602081-1"/>
    </source>
</evidence>
<dbReference type="eggNOG" id="COG0415">
    <property type="taxonomic scope" value="Bacteria"/>
</dbReference>
<evidence type="ECO:0000256" key="2">
    <source>
        <dbReference type="ARBA" id="ARBA00017881"/>
    </source>
</evidence>
<evidence type="ECO:0000256" key="5">
    <source>
        <dbReference type="ARBA" id="ARBA00022991"/>
    </source>
</evidence>
<dbReference type="Pfam" id="PF00875">
    <property type="entry name" value="DNA_photolyase"/>
    <property type="match status" value="1"/>
</dbReference>
<dbReference type="InterPro" id="IPR014729">
    <property type="entry name" value="Rossmann-like_a/b/a_fold"/>
</dbReference>
<dbReference type="OrthoDB" id="9772484at2"/>
<dbReference type="STRING" id="87626.PTD2_21382"/>
<dbReference type="InterPro" id="IPR036134">
    <property type="entry name" value="Crypto/Photolyase_FAD-like_sf"/>
</dbReference>
<dbReference type="NCBIfam" id="TIGR02765">
    <property type="entry name" value="crypto_DASH"/>
    <property type="match status" value="1"/>
</dbReference>
<evidence type="ECO:0000256" key="4">
    <source>
        <dbReference type="ARBA" id="ARBA00022827"/>
    </source>
</evidence>
<dbReference type="Pfam" id="PF03441">
    <property type="entry name" value="FAD_binding_7"/>
    <property type="match status" value="1"/>
</dbReference>
<dbReference type="GO" id="GO:0000719">
    <property type="term" value="P:photoreactive repair"/>
    <property type="evidence" value="ECO:0007669"/>
    <property type="project" value="TreeGrafter"/>
</dbReference>
<accession>A4CAK2</accession>
<dbReference type="RefSeq" id="WP_009840238.1">
    <property type="nucleotide sequence ID" value="NZ_CH959301.1"/>
</dbReference>
<feature type="binding site" evidence="6">
    <location>
        <begin position="233"/>
        <end position="237"/>
    </location>
    <ligand>
        <name>FAD</name>
        <dbReference type="ChEBI" id="CHEBI:57692"/>
    </ligand>
</feature>
<dbReference type="PROSITE" id="PS51645">
    <property type="entry name" value="PHR_CRY_ALPHA_BETA"/>
    <property type="match status" value="1"/>
</dbReference>
<dbReference type="HOGENOM" id="CLU_010348_6_2_6"/>
<dbReference type="InterPro" id="IPR005101">
    <property type="entry name" value="Cryptochr/Photolyase_FAD-bd"/>
</dbReference>
<dbReference type="InterPro" id="IPR002081">
    <property type="entry name" value="Cryptochrome/DNA_photolyase_1"/>
</dbReference>
<organism evidence="9 10">
    <name type="scientific">Pseudoalteromonas tunicata D2</name>
    <dbReference type="NCBI Taxonomy" id="87626"/>
    <lineage>
        <taxon>Bacteria</taxon>
        <taxon>Pseudomonadati</taxon>
        <taxon>Pseudomonadota</taxon>
        <taxon>Gammaproteobacteria</taxon>
        <taxon>Alteromonadales</taxon>
        <taxon>Pseudoalteromonadaceae</taxon>
        <taxon>Pseudoalteromonas</taxon>
    </lineage>
</organism>
<evidence type="ECO:0000256" key="1">
    <source>
        <dbReference type="ARBA" id="ARBA00005862"/>
    </source>
</evidence>
<dbReference type="Proteomes" id="UP000006201">
    <property type="component" value="Unassembled WGS sequence"/>
</dbReference>
<comment type="function">
    <text evidence="7">May have a photoreceptor function.</text>
</comment>
<proteinExistence type="inferred from homology"/>
<feature type="binding site" evidence="6">
    <location>
        <position position="220"/>
    </location>
    <ligand>
        <name>FAD</name>
        <dbReference type="ChEBI" id="CHEBI:57692"/>
    </ligand>
</feature>